<dbReference type="RefSeq" id="WP_025083956.1">
    <property type="nucleotide sequence ID" value="NZ_AZEX01000074.1"/>
</dbReference>
<reference evidence="2 3" key="1">
    <citation type="journal article" date="2015" name="Genome Announc.">
        <title>Expanding the biotechnology potential of lactobacilli through comparative genomics of 213 strains and associated genera.</title>
        <authorList>
            <person name="Sun Z."/>
            <person name="Harris H.M."/>
            <person name="McCann A."/>
            <person name="Guo C."/>
            <person name="Argimon S."/>
            <person name="Zhang W."/>
            <person name="Yang X."/>
            <person name="Jeffery I.B."/>
            <person name="Cooney J.C."/>
            <person name="Kagawa T.F."/>
            <person name="Liu W."/>
            <person name="Song Y."/>
            <person name="Salvetti E."/>
            <person name="Wrobel A."/>
            <person name="Rasinkangas P."/>
            <person name="Parkhill J."/>
            <person name="Rea M.C."/>
            <person name="O'Sullivan O."/>
            <person name="Ritari J."/>
            <person name="Douillard F.P."/>
            <person name="Paul Ross R."/>
            <person name="Yang R."/>
            <person name="Briner A.E."/>
            <person name="Felis G.E."/>
            <person name="de Vos W.M."/>
            <person name="Barrangou R."/>
            <person name="Klaenhammer T.R."/>
            <person name="Caufield P.W."/>
            <person name="Cui Y."/>
            <person name="Zhang H."/>
            <person name="O'Toole P.W."/>
        </authorList>
    </citation>
    <scope>NUCLEOTIDE SEQUENCE [LARGE SCALE GENOMIC DNA]</scope>
    <source>
        <strain evidence="2 3">DSM 14340</strain>
    </source>
</reference>
<sequence>MKHKFAKGFVIGTISTVGAIAGSLLAFKKTVVDPIEEKESQIEDNRRRANRKSHAAHQG</sequence>
<accession>A0A0R1RPV0</accession>
<dbReference type="Pfam" id="PF11240">
    <property type="entry name" value="DUF3042"/>
    <property type="match status" value="1"/>
</dbReference>
<comment type="caution">
    <text evidence="2">The sequence shown here is derived from an EMBL/GenBank/DDBJ whole genome shotgun (WGS) entry which is preliminary data.</text>
</comment>
<dbReference type="eggNOG" id="ENOG5033E1E">
    <property type="taxonomic scope" value="Bacteria"/>
</dbReference>
<evidence type="ECO:0000313" key="2">
    <source>
        <dbReference type="EMBL" id="KRL58318.1"/>
    </source>
</evidence>
<feature type="region of interest" description="Disordered" evidence="1">
    <location>
        <begin position="36"/>
        <end position="59"/>
    </location>
</feature>
<evidence type="ECO:0008006" key="4">
    <source>
        <dbReference type="Google" id="ProtNLM"/>
    </source>
</evidence>
<gene>
    <name evidence="2" type="ORF">FC69_GL000500</name>
</gene>
<evidence type="ECO:0000256" key="1">
    <source>
        <dbReference type="SAM" id="MobiDB-lite"/>
    </source>
</evidence>
<dbReference type="STRING" id="1423747.FC69_GL000500"/>
<evidence type="ECO:0000313" key="3">
    <source>
        <dbReference type="Proteomes" id="UP000051264"/>
    </source>
</evidence>
<feature type="compositionally biased region" description="Basic and acidic residues" evidence="1">
    <location>
        <begin position="36"/>
        <end position="47"/>
    </location>
</feature>
<name>A0A0R1RPV0_9LACO</name>
<proteinExistence type="predicted"/>
<feature type="compositionally biased region" description="Basic residues" evidence="1">
    <location>
        <begin position="48"/>
        <end position="59"/>
    </location>
</feature>
<dbReference type="Proteomes" id="UP000051264">
    <property type="component" value="Unassembled WGS sequence"/>
</dbReference>
<organism evidence="2 3">
    <name type="scientific">Latilactobacillus fuchuensis DSM 14340 = JCM 11249</name>
    <dbReference type="NCBI Taxonomy" id="1423747"/>
    <lineage>
        <taxon>Bacteria</taxon>
        <taxon>Bacillati</taxon>
        <taxon>Bacillota</taxon>
        <taxon>Bacilli</taxon>
        <taxon>Lactobacillales</taxon>
        <taxon>Lactobacillaceae</taxon>
        <taxon>Latilactobacillus</taxon>
    </lineage>
</organism>
<protein>
    <recommendedName>
        <fullName evidence="4">DUF3042 domain-containing protein</fullName>
    </recommendedName>
</protein>
<dbReference type="PATRIC" id="fig|1423747.3.peg.508"/>
<dbReference type="OrthoDB" id="2307098at2"/>
<dbReference type="AlphaFoldDB" id="A0A0R1RPV0"/>
<dbReference type="InterPro" id="IPR021402">
    <property type="entry name" value="DUF3042"/>
</dbReference>
<dbReference type="EMBL" id="AZEX01000074">
    <property type="protein sequence ID" value="KRL58318.1"/>
    <property type="molecule type" value="Genomic_DNA"/>
</dbReference>